<organism evidence="1 2">
    <name type="scientific">Sulfurospirillum cavolei</name>
    <dbReference type="NCBI Taxonomy" id="366522"/>
    <lineage>
        <taxon>Bacteria</taxon>
        <taxon>Pseudomonadati</taxon>
        <taxon>Campylobacterota</taxon>
        <taxon>Epsilonproteobacteria</taxon>
        <taxon>Campylobacterales</taxon>
        <taxon>Sulfurospirillaceae</taxon>
        <taxon>Sulfurospirillum</taxon>
    </lineage>
</organism>
<dbReference type="EMBL" id="DLUG01000033">
    <property type="protein sequence ID" value="DAB37158.1"/>
    <property type="molecule type" value="Genomic_DNA"/>
</dbReference>
<dbReference type="Proteomes" id="UP000231638">
    <property type="component" value="Unassembled WGS sequence"/>
</dbReference>
<dbReference type="Pfam" id="PF06097">
    <property type="entry name" value="DUF945"/>
    <property type="match status" value="1"/>
</dbReference>
<proteinExistence type="predicted"/>
<reference evidence="1 2" key="1">
    <citation type="journal article" date="2017" name="Front. Microbiol.">
        <title>Comparative Genomic Analysis of the Class Epsilonproteobacteria and Proposed Reclassification to Epsilonbacteraeota (phyl. nov.).</title>
        <authorList>
            <person name="Waite D.W."/>
            <person name="Vanwonterghem I."/>
            <person name="Rinke C."/>
            <person name="Parks D.H."/>
            <person name="Zhang Y."/>
            <person name="Takai K."/>
            <person name="Sievert S.M."/>
            <person name="Simon J."/>
            <person name="Campbell B.J."/>
            <person name="Hanson T.E."/>
            <person name="Woyke T."/>
            <person name="Klotz M.G."/>
            <person name="Hugenholtz P."/>
        </authorList>
    </citation>
    <scope>NUCLEOTIDE SEQUENCE [LARGE SCALE GENOMIC DNA]</scope>
    <source>
        <strain evidence="1">UBA11420</strain>
    </source>
</reference>
<dbReference type="InterPro" id="IPR010352">
    <property type="entry name" value="DUF945"/>
</dbReference>
<accession>A0A2D3W9S5</accession>
<evidence type="ECO:0000313" key="1">
    <source>
        <dbReference type="EMBL" id="DAB37158.1"/>
    </source>
</evidence>
<dbReference type="AlphaFoldDB" id="A0A2D3W9S5"/>
<evidence type="ECO:0000313" key="2">
    <source>
        <dbReference type="Proteomes" id="UP000231638"/>
    </source>
</evidence>
<feature type="non-terminal residue" evidence="1">
    <location>
        <position position="1"/>
    </location>
</feature>
<comment type="caution">
    <text evidence="1">The sequence shown here is derived from an EMBL/GenBank/DDBJ whole genome shotgun (WGS) entry which is preliminary data.</text>
</comment>
<sequence length="248" mass="27042">QKQLFGVNASDLTLQSRLENLRYTFDYKDDLNNKGDFSFGSYLLSIKEPYSTLNMSLGGMKIMSSAEESNKQWNAKAEYALNGLNAASNAESVSLETLNATLALKGVDAATIKKLQNDYNRLMLAPQGGGEQALVGDVSELIRHGLKLDFNVGLKNMRGVLALKDVTLTSTLQISQNDFDANSNPLSAVTLLDVSAKFKLHKDDRTTLEALNLTAPSDFALGKAEGDFFVYDIAFKKGVLSVNDQAIQ</sequence>
<name>A0A2D3W9S5_9BACT</name>
<protein>
    <submittedName>
        <fullName evidence="1">Uncharacterized protein</fullName>
    </submittedName>
</protein>
<dbReference type="STRING" id="366522.GCA_001548055_02252"/>
<gene>
    <name evidence="1" type="ORF">CFH80_01035</name>
</gene>